<dbReference type="EMBL" id="CABFNP030001284">
    <property type="protein sequence ID" value="CAI6096970.1"/>
    <property type="molecule type" value="Genomic_DNA"/>
</dbReference>
<gene>
    <name evidence="1" type="ORF">CCHLO57077_00003468</name>
</gene>
<evidence type="ECO:0000313" key="2">
    <source>
        <dbReference type="Proteomes" id="UP001160390"/>
    </source>
</evidence>
<organism evidence="1 2">
    <name type="scientific">Clonostachys chloroleuca</name>
    <dbReference type="NCBI Taxonomy" id="1926264"/>
    <lineage>
        <taxon>Eukaryota</taxon>
        <taxon>Fungi</taxon>
        <taxon>Dikarya</taxon>
        <taxon>Ascomycota</taxon>
        <taxon>Pezizomycotina</taxon>
        <taxon>Sordariomycetes</taxon>
        <taxon>Hypocreomycetidae</taxon>
        <taxon>Hypocreales</taxon>
        <taxon>Bionectriaceae</taxon>
        <taxon>Clonostachys</taxon>
    </lineage>
</organism>
<protein>
    <submittedName>
        <fullName evidence="1">Uncharacterized protein</fullName>
    </submittedName>
</protein>
<accession>A0AA35MGY1</accession>
<dbReference type="Proteomes" id="UP001160390">
    <property type="component" value="Unassembled WGS sequence"/>
</dbReference>
<evidence type="ECO:0000313" key="1">
    <source>
        <dbReference type="EMBL" id="CAI6096970.1"/>
    </source>
</evidence>
<reference evidence="1" key="1">
    <citation type="submission" date="2023-01" db="EMBL/GenBank/DDBJ databases">
        <authorList>
            <person name="Piombo E."/>
        </authorList>
    </citation>
    <scope>NUCLEOTIDE SEQUENCE</scope>
</reference>
<keyword evidence="2" id="KW-1185">Reference proteome</keyword>
<comment type="caution">
    <text evidence="1">The sequence shown here is derived from an EMBL/GenBank/DDBJ whole genome shotgun (WGS) entry which is preliminary data.</text>
</comment>
<name>A0AA35MGY1_9HYPO</name>
<sequence length="127" mass="14276">MGTSRKLIGAVLALRHAQVGMYRTREGARSSWYADFPKAHDQSLEYRHLITQDGTPLMGRDQYNPLQMGVYNQWIYGSSARKQPRLRTGNMPDCYQHVTISGAGAISPLCGDREGYIGAGRCNCHWQ</sequence>
<proteinExistence type="predicted"/>
<dbReference type="AlphaFoldDB" id="A0AA35MGY1"/>